<proteinExistence type="predicted"/>
<gene>
    <name evidence="2" type="ORF">JV551A3_V1_650001</name>
</gene>
<protein>
    <submittedName>
        <fullName evidence="2">Uncharacterized protein</fullName>
    </submittedName>
</protein>
<organism evidence="2 3">
    <name type="scientific">Pseudomonas inefficax</name>
    <dbReference type="NCBI Taxonomy" id="2078786"/>
    <lineage>
        <taxon>Bacteria</taxon>
        <taxon>Pseudomonadati</taxon>
        <taxon>Pseudomonadota</taxon>
        <taxon>Gammaproteobacteria</taxon>
        <taxon>Pseudomonadales</taxon>
        <taxon>Pseudomonadaceae</taxon>
        <taxon>Pseudomonas</taxon>
    </lineage>
</organism>
<dbReference type="Proteomes" id="UP000294335">
    <property type="component" value="Unassembled WGS sequence"/>
</dbReference>
<accession>A0AAQ1P6U4</accession>
<comment type="caution">
    <text evidence="2">The sequence shown here is derived from an EMBL/GenBank/DDBJ whole genome shotgun (WGS) entry which is preliminary data.</text>
</comment>
<sequence>MTTPAGACKRCASMASAGTCGWKARAVRRHGATWRKRLGPPSRCRTARWFSTWEQPHEPGLVTASSFEARLGTDCPVAGLPGPARGSCAVARAQPVARAGRTSRQLARWPGVEPGAATPVGPGATDRTGRGRCAGQGLATAWAGGRRTSVARLVAKPACRRCTDTAMGAGAGWQGPALQPGDAAMSRKGMAWVVLVFVVSVLVELPA</sequence>
<feature type="region of interest" description="Disordered" evidence="1">
    <location>
        <begin position="99"/>
        <end position="130"/>
    </location>
</feature>
<dbReference type="AlphaFoldDB" id="A0AAQ1P6U4"/>
<evidence type="ECO:0000313" key="3">
    <source>
        <dbReference type="Proteomes" id="UP000294335"/>
    </source>
</evidence>
<evidence type="ECO:0000256" key="1">
    <source>
        <dbReference type="SAM" id="MobiDB-lite"/>
    </source>
</evidence>
<dbReference type="EMBL" id="OPYN01000065">
    <property type="protein sequence ID" value="SPO59668.1"/>
    <property type="molecule type" value="Genomic_DNA"/>
</dbReference>
<reference evidence="2 3" key="1">
    <citation type="submission" date="2018-02" db="EMBL/GenBank/DDBJ databases">
        <authorList>
            <person name="Dubost A."/>
        </authorList>
    </citation>
    <scope>NUCLEOTIDE SEQUENCE [LARGE SCALE GENOMIC DNA]</scope>
    <source>
        <strain evidence="3">JV551A3</strain>
    </source>
</reference>
<name>A0AAQ1P6U4_9PSED</name>
<evidence type="ECO:0000313" key="2">
    <source>
        <dbReference type="EMBL" id="SPO59668.1"/>
    </source>
</evidence>
<feature type="non-terminal residue" evidence="2">
    <location>
        <position position="207"/>
    </location>
</feature>
<keyword evidence="3" id="KW-1185">Reference proteome</keyword>